<accession>G3B476</accession>
<protein>
    <recommendedName>
        <fullName evidence="3">Galactose oxidase</fullName>
    </recommendedName>
</protein>
<dbReference type="Gene3D" id="2.120.10.80">
    <property type="entry name" value="Kelch-type beta propeller"/>
    <property type="match status" value="1"/>
</dbReference>
<evidence type="ECO:0000313" key="2">
    <source>
        <dbReference type="Proteomes" id="UP000000707"/>
    </source>
</evidence>
<name>G3B476_CANTC</name>
<dbReference type="AlphaFoldDB" id="G3B476"/>
<evidence type="ECO:0000313" key="1">
    <source>
        <dbReference type="EMBL" id="EGV63795.1"/>
    </source>
</evidence>
<dbReference type="EMBL" id="GL996521">
    <property type="protein sequence ID" value="EGV63795.1"/>
    <property type="molecule type" value="Genomic_DNA"/>
</dbReference>
<dbReference type="InterPro" id="IPR011043">
    <property type="entry name" value="Gal_Oxase/kelch_b-propeller"/>
</dbReference>
<keyword evidence="2" id="KW-1185">Reference proteome</keyword>
<dbReference type="InterPro" id="IPR015915">
    <property type="entry name" value="Kelch-typ_b-propeller"/>
</dbReference>
<proteinExistence type="predicted"/>
<evidence type="ECO:0008006" key="3">
    <source>
        <dbReference type="Google" id="ProtNLM"/>
    </source>
</evidence>
<gene>
    <name evidence="1" type="ORF">CANTEDRAFT_105095</name>
</gene>
<dbReference type="OrthoDB" id="3980762at2759"/>
<dbReference type="HOGENOM" id="CLU_1405560_0_0_1"/>
<sequence>MTGDNEGDLSLSKYNGDEDEWDTIKLNSTQITDNQFYNSSSYLTSFDSDQIYIYGGINADDEVSDRLLSLDFNTFVLSNISTTTKPESFYGASNLIAPDSSTQLLIAGKSSQGWLNMFQLATWNFESGWSFKTVAKGGNSINSRQQPLVLPIFNKLDNNSLSTVVNYYHVSKVLVIGGEQNGKSSSPEIAYLDV</sequence>
<dbReference type="Proteomes" id="UP000000707">
    <property type="component" value="Unassembled WGS sequence"/>
</dbReference>
<organism evidence="2">
    <name type="scientific">Candida tenuis (strain ATCC 10573 / BCRC 21748 / CBS 615 / JCM 9827 / NBRC 10315 / NRRL Y-1498 / VKM Y-70)</name>
    <name type="common">Yeast</name>
    <name type="synonym">Yamadazyma tenuis</name>
    <dbReference type="NCBI Taxonomy" id="590646"/>
    <lineage>
        <taxon>Eukaryota</taxon>
        <taxon>Fungi</taxon>
        <taxon>Dikarya</taxon>
        <taxon>Ascomycota</taxon>
        <taxon>Saccharomycotina</taxon>
        <taxon>Pichiomycetes</taxon>
        <taxon>Debaryomycetaceae</taxon>
        <taxon>Yamadazyma</taxon>
    </lineage>
</organism>
<feature type="non-terminal residue" evidence="1">
    <location>
        <position position="194"/>
    </location>
</feature>
<reference evidence="1 2" key="1">
    <citation type="journal article" date="2011" name="Proc. Natl. Acad. Sci. U.S.A.">
        <title>Comparative genomics of xylose-fermenting fungi for enhanced biofuel production.</title>
        <authorList>
            <person name="Wohlbach D.J."/>
            <person name="Kuo A."/>
            <person name="Sato T.K."/>
            <person name="Potts K.M."/>
            <person name="Salamov A.A."/>
            <person name="LaButti K.M."/>
            <person name="Sun H."/>
            <person name="Clum A."/>
            <person name="Pangilinan J.L."/>
            <person name="Lindquist E.A."/>
            <person name="Lucas S."/>
            <person name="Lapidus A."/>
            <person name="Jin M."/>
            <person name="Gunawan C."/>
            <person name="Balan V."/>
            <person name="Dale B.E."/>
            <person name="Jeffries T.W."/>
            <person name="Zinkel R."/>
            <person name="Barry K.W."/>
            <person name="Grigoriev I.V."/>
            <person name="Gasch A.P."/>
        </authorList>
    </citation>
    <scope>NUCLEOTIDE SEQUENCE [LARGE SCALE GENOMIC DNA]</scope>
    <source>
        <strain evidence="2">ATCC 10573 / BCRC 21748 / CBS 615 / JCM 9827 / NBRC 10315 / NRRL Y-1498 / VKM Y-70</strain>
    </source>
</reference>
<dbReference type="SUPFAM" id="SSF50965">
    <property type="entry name" value="Galactose oxidase, central domain"/>
    <property type="match status" value="1"/>
</dbReference>